<feature type="transmembrane region" description="Helical" evidence="6">
    <location>
        <begin position="159"/>
        <end position="176"/>
    </location>
</feature>
<keyword evidence="4" id="KW-0186">Copper</keyword>
<dbReference type="Gene3D" id="2.60.40.1220">
    <property type="match status" value="1"/>
</dbReference>
<keyword evidence="6" id="KW-0812">Transmembrane</keyword>
<evidence type="ECO:0000256" key="4">
    <source>
        <dbReference type="ARBA" id="ARBA00023008"/>
    </source>
</evidence>
<dbReference type="EMBL" id="JAGGKP010000001">
    <property type="protein sequence ID" value="MBP1935985.1"/>
    <property type="molecule type" value="Genomic_DNA"/>
</dbReference>
<sequence length="182" mass="19848">MRFVRSLLIPMLLMILLFPQMTSAHSRLMSSDPEAGSTVTESLSSITLQFNEDIEPLSTIKVTNVQGEKVPVKVSVTGSKLSGSLDHPLLNNKYTVTWKIVGGDSHPVEGKYSFLVNVPETASNGDQTHSSSDQGINSTDVDHAANDPVKSNMSSVPDVVLLASLLIVIVGMYYYIARKRRK</sequence>
<keyword evidence="6" id="KW-0472">Membrane</keyword>
<dbReference type="InterPro" id="IPR032694">
    <property type="entry name" value="CopC/D"/>
</dbReference>
<evidence type="ECO:0000313" key="8">
    <source>
        <dbReference type="EMBL" id="MBP1935985.1"/>
    </source>
</evidence>
<gene>
    <name evidence="8" type="ORF">J2Z20_000846</name>
</gene>
<evidence type="ECO:0000256" key="2">
    <source>
        <dbReference type="ARBA" id="ARBA00022723"/>
    </source>
</evidence>
<evidence type="ECO:0000256" key="3">
    <source>
        <dbReference type="ARBA" id="ARBA00022729"/>
    </source>
</evidence>
<dbReference type="SUPFAM" id="SSF81296">
    <property type="entry name" value="E set domains"/>
    <property type="match status" value="1"/>
</dbReference>
<organism evidence="8 9">
    <name type="scientific">Paenibacillus sediminis</name>
    <dbReference type="NCBI Taxonomy" id="664909"/>
    <lineage>
        <taxon>Bacteria</taxon>
        <taxon>Bacillati</taxon>
        <taxon>Bacillota</taxon>
        <taxon>Bacilli</taxon>
        <taxon>Bacillales</taxon>
        <taxon>Paenibacillaceae</taxon>
        <taxon>Paenibacillus</taxon>
    </lineage>
</organism>
<evidence type="ECO:0000256" key="5">
    <source>
        <dbReference type="SAM" id="MobiDB-lite"/>
    </source>
</evidence>
<comment type="subcellular location">
    <subcellularLocation>
        <location evidence="1">Cell envelope</location>
    </subcellularLocation>
</comment>
<feature type="compositionally biased region" description="Polar residues" evidence="5">
    <location>
        <begin position="122"/>
        <end position="139"/>
    </location>
</feature>
<dbReference type="PANTHER" id="PTHR34820:SF4">
    <property type="entry name" value="INNER MEMBRANE PROTEIN YEBZ"/>
    <property type="match status" value="1"/>
</dbReference>
<evidence type="ECO:0000256" key="6">
    <source>
        <dbReference type="SAM" id="Phobius"/>
    </source>
</evidence>
<name>A0ABS4H0D2_9BACL</name>
<dbReference type="InterPro" id="IPR014755">
    <property type="entry name" value="Cu-Rt/internalin_Ig-like"/>
</dbReference>
<protein>
    <submittedName>
        <fullName evidence="8">Methionine-rich copper-binding protein CopC</fullName>
    </submittedName>
</protein>
<accession>A0ABS4H0D2</accession>
<dbReference type="Pfam" id="PF04234">
    <property type="entry name" value="CopC"/>
    <property type="match status" value="1"/>
</dbReference>
<reference evidence="8 9" key="1">
    <citation type="submission" date="2021-03" db="EMBL/GenBank/DDBJ databases">
        <title>Genomic Encyclopedia of Type Strains, Phase IV (KMG-IV): sequencing the most valuable type-strain genomes for metagenomic binning, comparative biology and taxonomic classification.</title>
        <authorList>
            <person name="Goeker M."/>
        </authorList>
    </citation>
    <scope>NUCLEOTIDE SEQUENCE [LARGE SCALE GENOMIC DNA]</scope>
    <source>
        <strain evidence="8 9">DSM 23491</strain>
    </source>
</reference>
<dbReference type="InterPro" id="IPR014756">
    <property type="entry name" value="Ig_E-set"/>
</dbReference>
<evidence type="ECO:0000259" key="7">
    <source>
        <dbReference type="Pfam" id="PF04234"/>
    </source>
</evidence>
<dbReference type="RefSeq" id="WP_209845720.1">
    <property type="nucleotide sequence ID" value="NZ_CBCRVE010000001.1"/>
</dbReference>
<dbReference type="Proteomes" id="UP001519273">
    <property type="component" value="Unassembled WGS sequence"/>
</dbReference>
<comment type="caution">
    <text evidence="8">The sequence shown here is derived from an EMBL/GenBank/DDBJ whole genome shotgun (WGS) entry which is preliminary data.</text>
</comment>
<proteinExistence type="predicted"/>
<keyword evidence="3" id="KW-0732">Signal</keyword>
<keyword evidence="9" id="KW-1185">Reference proteome</keyword>
<keyword evidence="2" id="KW-0479">Metal-binding</keyword>
<keyword evidence="6" id="KW-1133">Transmembrane helix</keyword>
<feature type="region of interest" description="Disordered" evidence="5">
    <location>
        <begin position="122"/>
        <end position="151"/>
    </location>
</feature>
<evidence type="ECO:0000313" key="9">
    <source>
        <dbReference type="Proteomes" id="UP001519273"/>
    </source>
</evidence>
<feature type="domain" description="CopC" evidence="7">
    <location>
        <begin position="25"/>
        <end position="116"/>
    </location>
</feature>
<dbReference type="InterPro" id="IPR007348">
    <property type="entry name" value="CopC_dom"/>
</dbReference>
<evidence type="ECO:0000256" key="1">
    <source>
        <dbReference type="ARBA" id="ARBA00004196"/>
    </source>
</evidence>
<dbReference type="PANTHER" id="PTHR34820">
    <property type="entry name" value="INNER MEMBRANE PROTEIN YEBZ"/>
    <property type="match status" value="1"/>
</dbReference>